<comment type="caution">
    <text evidence="4">The sequence shown here is derived from an EMBL/GenBank/DDBJ whole genome shotgun (WGS) entry which is preliminary data.</text>
</comment>
<feature type="domain" description="Alpha-L-rhamnosidase C-terminal" evidence="3">
    <location>
        <begin position="765"/>
        <end position="838"/>
    </location>
</feature>
<evidence type="ECO:0000259" key="3">
    <source>
        <dbReference type="Pfam" id="PF17390"/>
    </source>
</evidence>
<proteinExistence type="predicted"/>
<dbReference type="InterPro" id="IPR008928">
    <property type="entry name" value="6-hairpin_glycosidase_sf"/>
</dbReference>
<dbReference type="InterPro" id="IPR035398">
    <property type="entry name" value="Bac_rhamnosid_C"/>
</dbReference>
<name>A0A9W9RX17_9EURO</name>
<reference evidence="4" key="2">
    <citation type="journal article" date="2023" name="IMA Fungus">
        <title>Comparative genomic study of the Penicillium genus elucidates a diverse pangenome and 15 lateral gene transfer events.</title>
        <authorList>
            <person name="Petersen C."/>
            <person name="Sorensen T."/>
            <person name="Nielsen M.R."/>
            <person name="Sondergaard T.E."/>
            <person name="Sorensen J.L."/>
            <person name="Fitzpatrick D.A."/>
            <person name="Frisvad J.C."/>
            <person name="Nielsen K.L."/>
        </authorList>
    </citation>
    <scope>NUCLEOTIDE SEQUENCE</scope>
    <source>
        <strain evidence="4">IBT 29864</strain>
    </source>
</reference>
<dbReference type="OrthoDB" id="10036721at2759"/>
<dbReference type="EMBL" id="JAPZBS010000007">
    <property type="protein sequence ID" value="KAJ5367968.1"/>
    <property type="molecule type" value="Genomic_DNA"/>
</dbReference>
<dbReference type="Gene3D" id="1.50.10.10">
    <property type="match status" value="1"/>
</dbReference>
<evidence type="ECO:0000313" key="5">
    <source>
        <dbReference type="Proteomes" id="UP001147782"/>
    </source>
</evidence>
<keyword evidence="1" id="KW-0732">Signal</keyword>
<feature type="domain" description="Alpha-L-rhamnosidase six-hairpin glycosidase" evidence="2">
    <location>
        <begin position="418"/>
        <end position="632"/>
    </location>
</feature>
<dbReference type="GO" id="GO:0005975">
    <property type="term" value="P:carbohydrate metabolic process"/>
    <property type="evidence" value="ECO:0007669"/>
    <property type="project" value="InterPro"/>
</dbReference>
<dbReference type="Gene3D" id="2.60.420.10">
    <property type="entry name" value="Maltose phosphorylase, domain 3"/>
    <property type="match status" value="1"/>
</dbReference>
<protein>
    <submittedName>
        <fullName evidence="4">Six-hairpin glycosidase-like protein</fullName>
    </submittedName>
</protein>
<dbReference type="GO" id="GO:0016798">
    <property type="term" value="F:hydrolase activity, acting on glycosyl bonds"/>
    <property type="evidence" value="ECO:0007669"/>
    <property type="project" value="UniProtKB-KW"/>
</dbReference>
<dbReference type="Pfam" id="PF17389">
    <property type="entry name" value="Bac_rhamnosid6H"/>
    <property type="match status" value="1"/>
</dbReference>
<dbReference type="Pfam" id="PF17390">
    <property type="entry name" value="Bac_rhamnosid_C"/>
    <property type="match status" value="1"/>
</dbReference>
<dbReference type="SUPFAM" id="SSF48208">
    <property type="entry name" value="Six-hairpin glycosidases"/>
    <property type="match status" value="1"/>
</dbReference>
<accession>A0A9W9RX17</accession>
<evidence type="ECO:0000313" key="4">
    <source>
        <dbReference type="EMBL" id="KAJ5367968.1"/>
    </source>
</evidence>
<dbReference type="RefSeq" id="XP_056552710.1">
    <property type="nucleotide sequence ID" value="XM_056700647.1"/>
</dbReference>
<feature type="chain" id="PRO_5040885378" evidence="1">
    <location>
        <begin position="22"/>
        <end position="859"/>
    </location>
</feature>
<organism evidence="4 5">
    <name type="scientific">Penicillium cataractarum</name>
    <dbReference type="NCBI Taxonomy" id="2100454"/>
    <lineage>
        <taxon>Eukaryota</taxon>
        <taxon>Fungi</taxon>
        <taxon>Dikarya</taxon>
        <taxon>Ascomycota</taxon>
        <taxon>Pezizomycotina</taxon>
        <taxon>Eurotiomycetes</taxon>
        <taxon>Eurotiomycetidae</taxon>
        <taxon>Eurotiales</taxon>
        <taxon>Aspergillaceae</taxon>
        <taxon>Penicillium</taxon>
    </lineage>
</organism>
<dbReference type="AlphaFoldDB" id="A0A9W9RX17"/>
<feature type="signal peptide" evidence="1">
    <location>
        <begin position="1"/>
        <end position="21"/>
    </location>
</feature>
<dbReference type="GeneID" id="81439826"/>
<evidence type="ECO:0000256" key="1">
    <source>
        <dbReference type="SAM" id="SignalP"/>
    </source>
</evidence>
<keyword evidence="5" id="KW-1185">Reference proteome</keyword>
<dbReference type="InterPro" id="IPR035396">
    <property type="entry name" value="Bac_rhamnosid6H"/>
</dbReference>
<reference evidence="4" key="1">
    <citation type="submission" date="2022-11" db="EMBL/GenBank/DDBJ databases">
        <authorList>
            <person name="Petersen C."/>
        </authorList>
    </citation>
    <scope>NUCLEOTIDE SEQUENCE</scope>
    <source>
        <strain evidence="4">IBT 29864</strain>
    </source>
</reference>
<sequence>MRVGVELISCLSLAIGALGAAQSNVPWPAIPKPQHADSPNGPVHVYPSSVRKGLSSDFVNGSSGNALVFQSVGDTYTLDYGSDVAGKPIFHVQVAEGNPQIEVKYTEAFPGLLKPEGDGPFAFANGLAATFRVETFNITKTGDFTGYFIQGSQRWQSIKLISGKKLVIKRAGFVSSVDQSSLNSMPGYFASSNSTYTDIWALGPRTQQLACYPPESQSSTWEITSKGAYIRGQKPATTARVVNLSNYTLSFETLIDRGGTGWRVDTEIDAIQATGPIFVLTSEYPSGSFANIDTTLLPPNTLILGRGWSLQNQTSLPGYVLDKFPLKFNVTEKTWHTIRTESPGDDTYTVYLDDQRIAHFNISSYGLADPNPYIPGGVYKSFAFGPWQDQAAYVRNVNATLSTGENVYSNPMTSNDVLIEYGVQTNSQYTCSDSGKRDRFSWLGDRLISARTVMVASQQGEYVWGPAEEAFSRQVGSGQIPINTLFSPLDAEGTLIRTTNVDPLIVDYEFDFMQVIYDYWVRSGNDTFLEKAWPRMVMTTSYALARSLDQKTQLFGAPYGSAGTPLSGEKGQALGPANTVSMIIGLERMAEMARFVGDDDAAAFYQTQAQLSRTAIDTLLWDETAGYYAATVGGTGYDLMDIAQVLLAGIGSEQRQASFVEKLSTLQVPAGYINGTRFFDTPGVVDAYYMSFLLEGLAATKRTKLAQDLLDATWAPMVHRDRNYTGGYWEYISTDGTYPGLDLFTGMSHFWGSYPTVFLSEYALGIRPTKPGYTTFLFAPLPDFKTEWVHGRVPTPSGLIYAAWGYNKQGKVVLEITAPAGLQGTFVPPFSGRYSVGSQQGLSGNHTIAGGATVVIVEE</sequence>
<keyword evidence="4" id="KW-0378">Hydrolase</keyword>
<gene>
    <name evidence="4" type="ORF">N7496_007728</name>
</gene>
<dbReference type="InterPro" id="IPR012341">
    <property type="entry name" value="6hp_glycosidase-like_sf"/>
</dbReference>
<dbReference type="PANTHER" id="PTHR34987:SF4">
    <property type="entry name" value="ALPHA-L-RHAMNOSIDASE C-TERMINAL DOMAIN-CONTAINING PROTEIN"/>
    <property type="match status" value="1"/>
</dbReference>
<dbReference type="PANTHER" id="PTHR34987">
    <property type="entry name" value="C, PUTATIVE (AFU_ORTHOLOGUE AFUA_3G02880)-RELATED"/>
    <property type="match status" value="1"/>
</dbReference>
<dbReference type="Proteomes" id="UP001147782">
    <property type="component" value="Unassembled WGS sequence"/>
</dbReference>
<evidence type="ECO:0000259" key="2">
    <source>
        <dbReference type="Pfam" id="PF17389"/>
    </source>
</evidence>
<keyword evidence="4" id="KW-0326">Glycosidase</keyword>